<organism evidence="1 2">
    <name type="scientific">Armillaria ostoyae</name>
    <name type="common">Armillaria root rot fungus</name>
    <dbReference type="NCBI Taxonomy" id="47428"/>
    <lineage>
        <taxon>Eukaryota</taxon>
        <taxon>Fungi</taxon>
        <taxon>Dikarya</taxon>
        <taxon>Basidiomycota</taxon>
        <taxon>Agaricomycotina</taxon>
        <taxon>Agaricomycetes</taxon>
        <taxon>Agaricomycetidae</taxon>
        <taxon>Agaricales</taxon>
        <taxon>Marasmiineae</taxon>
        <taxon>Physalacriaceae</taxon>
        <taxon>Armillaria</taxon>
    </lineage>
</organism>
<reference evidence="2" key="1">
    <citation type="journal article" date="2017" name="Nat. Ecol. Evol.">
        <title>Genome expansion and lineage-specific genetic innovations in the forest pathogenic fungi Armillaria.</title>
        <authorList>
            <person name="Sipos G."/>
            <person name="Prasanna A.N."/>
            <person name="Walter M.C."/>
            <person name="O'Connor E."/>
            <person name="Balint B."/>
            <person name="Krizsan K."/>
            <person name="Kiss B."/>
            <person name="Hess J."/>
            <person name="Varga T."/>
            <person name="Slot J."/>
            <person name="Riley R."/>
            <person name="Boka B."/>
            <person name="Rigling D."/>
            <person name="Barry K."/>
            <person name="Lee J."/>
            <person name="Mihaltcheva S."/>
            <person name="LaButti K."/>
            <person name="Lipzen A."/>
            <person name="Waldron R."/>
            <person name="Moloney N.M."/>
            <person name="Sperisen C."/>
            <person name="Kredics L."/>
            <person name="Vagvoelgyi C."/>
            <person name="Patrignani A."/>
            <person name="Fitzpatrick D."/>
            <person name="Nagy I."/>
            <person name="Doyle S."/>
            <person name="Anderson J.B."/>
            <person name="Grigoriev I.V."/>
            <person name="Gueldener U."/>
            <person name="Muensterkoetter M."/>
            <person name="Nagy L.G."/>
        </authorList>
    </citation>
    <scope>NUCLEOTIDE SEQUENCE [LARGE SCALE GENOMIC DNA]</scope>
    <source>
        <strain evidence="2">C18/9</strain>
    </source>
</reference>
<evidence type="ECO:0000313" key="2">
    <source>
        <dbReference type="Proteomes" id="UP000219338"/>
    </source>
</evidence>
<accession>A0A284RUE5</accession>
<sequence length="74" mass="8324">MNKPWIASKGLHRPKTLTALLFLIEARSILPFKPLQTRKEDNIGAWVVGQPCSYDSTSSSSLHLWCPESTSLRL</sequence>
<name>A0A284RUE5_ARMOS</name>
<evidence type="ECO:0000313" key="1">
    <source>
        <dbReference type="EMBL" id="SJL12342.1"/>
    </source>
</evidence>
<keyword evidence="2" id="KW-1185">Reference proteome</keyword>
<dbReference type="EMBL" id="FUEG01000016">
    <property type="protein sequence ID" value="SJL12342.1"/>
    <property type="molecule type" value="Genomic_DNA"/>
</dbReference>
<gene>
    <name evidence="1" type="ORF">ARMOST_15766</name>
</gene>
<protein>
    <submittedName>
        <fullName evidence="1">Uncharacterized protein</fullName>
    </submittedName>
</protein>
<dbReference type="AlphaFoldDB" id="A0A284RUE5"/>
<proteinExistence type="predicted"/>
<dbReference type="Proteomes" id="UP000219338">
    <property type="component" value="Unassembled WGS sequence"/>
</dbReference>